<dbReference type="Proteomes" id="UP000603940">
    <property type="component" value="Unassembled WGS sequence"/>
</dbReference>
<evidence type="ECO:0000256" key="1">
    <source>
        <dbReference type="ARBA" id="ARBA00006987"/>
    </source>
</evidence>
<dbReference type="Gene3D" id="3.40.190.150">
    <property type="entry name" value="Bordetella uptake gene, domain 1"/>
    <property type="match status" value="1"/>
</dbReference>
<gene>
    <name evidence="3" type="ORF">IBL25_08590</name>
</gene>
<dbReference type="InterPro" id="IPR005064">
    <property type="entry name" value="BUG"/>
</dbReference>
<keyword evidence="4" id="KW-1185">Reference proteome</keyword>
<feature type="region of interest" description="Disordered" evidence="2">
    <location>
        <begin position="60"/>
        <end position="80"/>
    </location>
</feature>
<comment type="caution">
    <text evidence="3">The sequence shown here is derived from an EMBL/GenBank/DDBJ whole genome shotgun (WGS) entry which is preliminary data.</text>
</comment>
<dbReference type="PANTHER" id="PTHR42928:SF5">
    <property type="entry name" value="BLR1237 PROTEIN"/>
    <property type="match status" value="1"/>
</dbReference>
<evidence type="ECO:0000313" key="3">
    <source>
        <dbReference type="EMBL" id="MBC9176998.1"/>
    </source>
</evidence>
<dbReference type="EMBL" id="JACTUZ010000025">
    <property type="protein sequence ID" value="MBC9176998.1"/>
    <property type="molecule type" value="Genomic_DNA"/>
</dbReference>
<comment type="similarity">
    <text evidence="1">Belongs to the UPF0065 (bug) family.</text>
</comment>
<evidence type="ECO:0000256" key="2">
    <source>
        <dbReference type="SAM" id="MobiDB-lite"/>
    </source>
</evidence>
<dbReference type="PANTHER" id="PTHR42928">
    <property type="entry name" value="TRICARBOXYLATE-BINDING PROTEIN"/>
    <property type="match status" value="1"/>
</dbReference>
<evidence type="ECO:0000313" key="4">
    <source>
        <dbReference type="Proteomes" id="UP000603940"/>
    </source>
</evidence>
<dbReference type="InterPro" id="IPR042100">
    <property type="entry name" value="Bug_dom1"/>
</dbReference>
<dbReference type="Pfam" id="PF03401">
    <property type="entry name" value="TctC"/>
    <property type="match status" value="1"/>
</dbReference>
<reference evidence="3 4" key="1">
    <citation type="journal article" date="2009" name="Int. J. Syst. Evol. Microbiol.">
        <title>Transfer of Teichococcus ludipueritiae and Muricoccus roseus to the genus Roseomonas, as Roseomonas ludipueritiae comb. nov. and Roseomonas rosea comb. nov., respectively, and emended description of the genus Roseomonas.</title>
        <authorList>
            <person name="Sanchez-Porro C."/>
            <person name="Gallego V."/>
            <person name="Busse H.J."/>
            <person name="Kampfer P."/>
            <person name="Ventosa A."/>
        </authorList>
    </citation>
    <scope>NUCLEOTIDE SEQUENCE [LARGE SCALE GENOMIC DNA]</scope>
    <source>
        <strain evidence="3 4">DSM 14915</strain>
    </source>
</reference>
<sequence length="80" mass="8444">MPFTSAEITDIQSRLFARRLEAGLGRAVTIDNRPGAGGTAGTKVGARAMPDGYTLLYGTAGVGPAHTSPPSCSRRWRVLR</sequence>
<protein>
    <submittedName>
        <fullName evidence="3">Uncharacterized protein</fullName>
    </submittedName>
</protein>
<name>A0ABR7R5R2_9PROT</name>
<proteinExistence type="inferred from homology"/>
<dbReference type="RefSeq" id="WP_187778142.1">
    <property type="nucleotide sequence ID" value="NZ_JACTUZ010000025.1"/>
</dbReference>
<accession>A0ABR7R5R2</accession>
<organism evidence="3 4">
    <name type="scientific">Pseudoroseomonas ludipueritiae</name>
    <dbReference type="NCBI Taxonomy" id="198093"/>
    <lineage>
        <taxon>Bacteria</taxon>
        <taxon>Pseudomonadati</taxon>
        <taxon>Pseudomonadota</taxon>
        <taxon>Alphaproteobacteria</taxon>
        <taxon>Acetobacterales</taxon>
        <taxon>Acetobacteraceae</taxon>
        <taxon>Pseudoroseomonas</taxon>
    </lineage>
</organism>